<gene>
    <name evidence="1" type="ORF">K3718_01960</name>
</gene>
<evidence type="ECO:0000313" key="2">
    <source>
        <dbReference type="Proteomes" id="UP001058514"/>
    </source>
</evidence>
<keyword evidence="2" id="KW-1185">Reference proteome</keyword>
<name>A0ABY5WKD0_9RHOB</name>
<sequence length="67" mass="7573">MKSREPGWDAKAIAKVAKEQFGGLREMFEAHGWPERGSQMMPAQQKRVKEAYGSVEAFADKFLKGEN</sequence>
<organism evidence="1 2">
    <name type="scientific">Leisingera aquaemixtae</name>
    <dbReference type="NCBI Taxonomy" id="1396826"/>
    <lineage>
        <taxon>Bacteria</taxon>
        <taxon>Pseudomonadati</taxon>
        <taxon>Pseudomonadota</taxon>
        <taxon>Alphaproteobacteria</taxon>
        <taxon>Rhodobacterales</taxon>
        <taxon>Roseobacteraceae</taxon>
        <taxon>Leisingera</taxon>
    </lineage>
</organism>
<evidence type="ECO:0000313" key="1">
    <source>
        <dbReference type="EMBL" id="UWQ41879.1"/>
    </source>
</evidence>
<accession>A0ABY5WKD0</accession>
<dbReference type="RefSeq" id="WP_259964805.1">
    <property type="nucleotide sequence ID" value="NZ_CP081051.1"/>
</dbReference>
<dbReference type="EMBL" id="CP081051">
    <property type="protein sequence ID" value="UWQ41879.1"/>
    <property type="molecule type" value="Genomic_DNA"/>
</dbReference>
<protein>
    <submittedName>
        <fullName evidence="1">Uncharacterized protein</fullName>
    </submittedName>
</protein>
<proteinExistence type="predicted"/>
<reference evidence="1" key="1">
    <citation type="submission" date="2021-08" db="EMBL/GenBank/DDBJ databases">
        <authorList>
            <person name="Nwanade C."/>
            <person name="Wang M."/>
            <person name="Masoudi A."/>
            <person name="Yu Z."/>
            <person name="Liu J."/>
        </authorList>
    </citation>
    <scope>NUCLEOTIDE SEQUENCE</scope>
    <source>
        <strain evidence="1">S166</strain>
    </source>
</reference>
<dbReference type="Proteomes" id="UP001058514">
    <property type="component" value="Chromosome"/>
</dbReference>